<feature type="transmembrane region" description="Helical" evidence="6">
    <location>
        <begin position="90"/>
        <end position="114"/>
    </location>
</feature>
<comment type="caution">
    <text evidence="7">The sequence shown here is derived from an EMBL/GenBank/DDBJ whole genome shotgun (WGS) entry which is preliminary data.</text>
</comment>
<dbReference type="EMBL" id="JACHDB010000001">
    <property type="protein sequence ID" value="MBB5430721.1"/>
    <property type="molecule type" value="Genomic_DNA"/>
</dbReference>
<dbReference type="InterPro" id="IPR002293">
    <property type="entry name" value="AA/rel_permease1"/>
</dbReference>
<evidence type="ECO:0000256" key="5">
    <source>
        <dbReference type="ARBA" id="ARBA00023136"/>
    </source>
</evidence>
<dbReference type="GO" id="GO:0022857">
    <property type="term" value="F:transmembrane transporter activity"/>
    <property type="evidence" value="ECO:0007669"/>
    <property type="project" value="InterPro"/>
</dbReference>
<dbReference type="InterPro" id="IPR050367">
    <property type="entry name" value="APC_superfamily"/>
</dbReference>
<dbReference type="PANTHER" id="PTHR42770:SF7">
    <property type="entry name" value="MEMBRANE PROTEIN"/>
    <property type="match status" value="1"/>
</dbReference>
<proteinExistence type="predicted"/>
<evidence type="ECO:0000256" key="4">
    <source>
        <dbReference type="ARBA" id="ARBA00022989"/>
    </source>
</evidence>
<feature type="transmembrane region" description="Helical" evidence="6">
    <location>
        <begin position="398"/>
        <end position="417"/>
    </location>
</feature>
<comment type="subcellular location">
    <subcellularLocation>
        <location evidence="1">Cell membrane</location>
        <topology evidence="1">Multi-pass membrane protein</topology>
    </subcellularLocation>
</comment>
<evidence type="ECO:0000256" key="6">
    <source>
        <dbReference type="SAM" id="Phobius"/>
    </source>
</evidence>
<keyword evidence="5 6" id="KW-0472">Membrane</keyword>
<organism evidence="7 8">
    <name type="scientific">Nocardiopsis composta</name>
    <dbReference type="NCBI Taxonomy" id="157465"/>
    <lineage>
        <taxon>Bacteria</taxon>
        <taxon>Bacillati</taxon>
        <taxon>Actinomycetota</taxon>
        <taxon>Actinomycetes</taxon>
        <taxon>Streptosporangiales</taxon>
        <taxon>Nocardiopsidaceae</taxon>
        <taxon>Nocardiopsis</taxon>
    </lineage>
</organism>
<feature type="transmembrane region" description="Helical" evidence="6">
    <location>
        <begin position="271"/>
        <end position="291"/>
    </location>
</feature>
<feature type="transmembrane region" description="Helical" evidence="6">
    <location>
        <begin position="345"/>
        <end position="363"/>
    </location>
</feature>
<evidence type="ECO:0000256" key="1">
    <source>
        <dbReference type="ARBA" id="ARBA00004651"/>
    </source>
</evidence>
<evidence type="ECO:0000256" key="2">
    <source>
        <dbReference type="ARBA" id="ARBA00022475"/>
    </source>
</evidence>
<evidence type="ECO:0000313" key="7">
    <source>
        <dbReference type="EMBL" id="MBB5430721.1"/>
    </source>
</evidence>
<feature type="transmembrane region" description="Helical" evidence="6">
    <location>
        <begin position="47"/>
        <end position="69"/>
    </location>
</feature>
<feature type="transmembrane region" description="Helical" evidence="6">
    <location>
        <begin position="375"/>
        <end position="392"/>
    </location>
</feature>
<feature type="transmembrane region" description="Helical" evidence="6">
    <location>
        <begin position="225"/>
        <end position="247"/>
    </location>
</feature>
<sequence>MPTPTGPQARPARVRGTAGVTAAGAAAMIGAGVFAAFAPAAAGAGPWLPVALLLAAAVAYCNATCSARLAARHPEPEGAYVWGRERLGELWGHTAGWSFLVGKAASCAAMALTFASYAAPGWERPVAAAAVATLTVLNMIGLRVTDRAAKVLLAATVAVLAVAVAAAAAGGAAEARHLSLSGAWPGSFGLLGAAGMLFFAFTGYSRAAAPDGEVRDPRTTVPRAVALSIGGVLAVYMAVCLAALAVLGPERLADSAAPLVDLVLASGRPGLAPVVAAGAALASLGALLALLPRASRTAAEMAGGGDLPRAPAAARTGRGTPYLAEALLGAAALVLILVADTASAIVFAALGALVYSTIANASALRLGPDENRPPLLIALGGLGGCVVLALSLPLPLVAAGLAVIAAGALVWLLVRALDARGG</sequence>
<dbReference type="AlphaFoldDB" id="A0A7W8VBU1"/>
<dbReference type="Gene3D" id="1.20.1740.10">
    <property type="entry name" value="Amino acid/polyamine transporter I"/>
    <property type="match status" value="1"/>
</dbReference>
<evidence type="ECO:0000313" key="8">
    <source>
        <dbReference type="Proteomes" id="UP000572635"/>
    </source>
</evidence>
<accession>A0A7W8VBU1</accession>
<feature type="transmembrane region" description="Helical" evidence="6">
    <location>
        <begin position="20"/>
        <end position="41"/>
    </location>
</feature>
<dbReference type="PIRSF" id="PIRSF006060">
    <property type="entry name" value="AA_transporter"/>
    <property type="match status" value="1"/>
</dbReference>
<evidence type="ECO:0000256" key="3">
    <source>
        <dbReference type="ARBA" id="ARBA00022692"/>
    </source>
</evidence>
<feature type="transmembrane region" description="Helical" evidence="6">
    <location>
        <begin position="322"/>
        <end position="339"/>
    </location>
</feature>
<feature type="transmembrane region" description="Helical" evidence="6">
    <location>
        <begin position="126"/>
        <end position="144"/>
    </location>
</feature>
<keyword evidence="8" id="KW-1185">Reference proteome</keyword>
<protein>
    <submittedName>
        <fullName evidence="7">APA family basic amino acid/polyamine antiporter</fullName>
    </submittedName>
</protein>
<dbReference type="RefSeq" id="WP_184388806.1">
    <property type="nucleotide sequence ID" value="NZ_JACHDB010000001.1"/>
</dbReference>
<dbReference type="Proteomes" id="UP000572635">
    <property type="component" value="Unassembled WGS sequence"/>
</dbReference>
<keyword evidence="2" id="KW-1003">Cell membrane</keyword>
<feature type="transmembrane region" description="Helical" evidence="6">
    <location>
        <begin position="151"/>
        <end position="172"/>
    </location>
</feature>
<keyword evidence="4 6" id="KW-1133">Transmembrane helix</keyword>
<gene>
    <name evidence="7" type="ORF">HDA36_000805</name>
</gene>
<feature type="transmembrane region" description="Helical" evidence="6">
    <location>
        <begin position="184"/>
        <end position="204"/>
    </location>
</feature>
<name>A0A7W8VBU1_9ACTN</name>
<reference evidence="7 8" key="1">
    <citation type="submission" date="2020-08" db="EMBL/GenBank/DDBJ databases">
        <title>Sequencing the genomes of 1000 actinobacteria strains.</title>
        <authorList>
            <person name="Klenk H.-P."/>
        </authorList>
    </citation>
    <scope>NUCLEOTIDE SEQUENCE [LARGE SCALE GENOMIC DNA]</scope>
    <source>
        <strain evidence="7 8">DSM 44551</strain>
    </source>
</reference>
<dbReference type="PANTHER" id="PTHR42770">
    <property type="entry name" value="AMINO ACID TRANSPORTER-RELATED"/>
    <property type="match status" value="1"/>
</dbReference>
<keyword evidence="3 6" id="KW-0812">Transmembrane</keyword>
<dbReference type="Pfam" id="PF13520">
    <property type="entry name" value="AA_permease_2"/>
    <property type="match status" value="1"/>
</dbReference>
<dbReference type="GO" id="GO:0005886">
    <property type="term" value="C:plasma membrane"/>
    <property type="evidence" value="ECO:0007669"/>
    <property type="project" value="UniProtKB-SubCell"/>
</dbReference>